<evidence type="ECO:0000256" key="2">
    <source>
        <dbReference type="ARBA" id="ARBA00022527"/>
    </source>
</evidence>
<evidence type="ECO:0000256" key="6">
    <source>
        <dbReference type="ARBA" id="ARBA00022840"/>
    </source>
</evidence>
<comment type="catalytic activity">
    <reaction evidence="8">
        <text>L-seryl-[protein] + ATP = O-phospho-L-seryl-[protein] + ADP + H(+)</text>
        <dbReference type="Rhea" id="RHEA:17989"/>
        <dbReference type="Rhea" id="RHEA-COMP:9863"/>
        <dbReference type="Rhea" id="RHEA-COMP:11604"/>
        <dbReference type="ChEBI" id="CHEBI:15378"/>
        <dbReference type="ChEBI" id="CHEBI:29999"/>
        <dbReference type="ChEBI" id="CHEBI:30616"/>
        <dbReference type="ChEBI" id="CHEBI:83421"/>
        <dbReference type="ChEBI" id="CHEBI:456216"/>
        <dbReference type="EC" id="2.7.11.1"/>
    </reaction>
</comment>
<comment type="caution">
    <text evidence="10">The sequence shown here is derived from an EMBL/GenBank/DDBJ whole genome shotgun (WGS) entry which is preliminary data.</text>
</comment>
<dbReference type="InterPro" id="IPR000719">
    <property type="entry name" value="Prot_kinase_dom"/>
</dbReference>
<dbReference type="EC" id="2.7.11.1" evidence="1"/>
<keyword evidence="2" id="KW-0723">Serine/threonine-protein kinase</keyword>
<dbReference type="PROSITE" id="PS00109">
    <property type="entry name" value="PROTEIN_KINASE_TYR"/>
    <property type="match status" value="1"/>
</dbReference>
<dbReference type="InterPro" id="IPR050660">
    <property type="entry name" value="NEK_Ser/Thr_kinase"/>
</dbReference>
<evidence type="ECO:0000256" key="4">
    <source>
        <dbReference type="ARBA" id="ARBA00022741"/>
    </source>
</evidence>
<dbReference type="PANTHER" id="PTHR43671">
    <property type="entry name" value="SERINE/THREONINE-PROTEIN KINASE NEK"/>
    <property type="match status" value="1"/>
</dbReference>
<dbReference type="SUPFAM" id="SSF56112">
    <property type="entry name" value="Protein kinase-like (PK-like)"/>
    <property type="match status" value="1"/>
</dbReference>
<evidence type="ECO:0000256" key="7">
    <source>
        <dbReference type="ARBA" id="ARBA00047899"/>
    </source>
</evidence>
<dbReference type="InterPro" id="IPR011009">
    <property type="entry name" value="Kinase-like_dom_sf"/>
</dbReference>
<evidence type="ECO:0000256" key="1">
    <source>
        <dbReference type="ARBA" id="ARBA00012513"/>
    </source>
</evidence>
<name>A0ABT0PGR3_9GAMM</name>
<evidence type="ECO:0000313" key="10">
    <source>
        <dbReference type="EMBL" id="MCL6270441.1"/>
    </source>
</evidence>
<keyword evidence="5 10" id="KW-0418">Kinase</keyword>
<dbReference type="PROSITE" id="PS50011">
    <property type="entry name" value="PROTEIN_KINASE_DOM"/>
    <property type="match status" value="1"/>
</dbReference>
<dbReference type="InterPro" id="IPR008266">
    <property type="entry name" value="Tyr_kinase_AS"/>
</dbReference>
<comment type="catalytic activity">
    <reaction evidence="7">
        <text>L-threonyl-[protein] + ATP = O-phospho-L-threonyl-[protein] + ADP + H(+)</text>
        <dbReference type="Rhea" id="RHEA:46608"/>
        <dbReference type="Rhea" id="RHEA-COMP:11060"/>
        <dbReference type="Rhea" id="RHEA-COMP:11605"/>
        <dbReference type="ChEBI" id="CHEBI:15378"/>
        <dbReference type="ChEBI" id="CHEBI:30013"/>
        <dbReference type="ChEBI" id="CHEBI:30616"/>
        <dbReference type="ChEBI" id="CHEBI:61977"/>
        <dbReference type="ChEBI" id="CHEBI:456216"/>
        <dbReference type="EC" id="2.7.11.1"/>
    </reaction>
</comment>
<protein>
    <recommendedName>
        <fullName evidence="1">non-specific serine/threonine protein kinase</fullName>
        <ecNumber evidence="1">2.7.11.1</ecNumber>
    </recommendedName>
</protein>
<evidence type="ECO:0000256" key="3">
    <source>
        <dbReference type="ARBA" id="ARBA00022679"/>
    </source>
</evidence>
<sequence>MGLENHNSGKNKLPAMIFAGLVLFSTFAVGNEDTSNRLVTVTPAGTYIHTRSGIFQLQDIQLPAVIVNTLIQAGTSIASRRIIQTLMTYAMAYSGQAMGYGWQQWLLQQYENGSLTSAMQGWHWLLLGWRGLKISSALYSELLIRSQNMAGTKRYGVMPLYPGEALDQSVFIDFHLLKSGNFITVVPLDRVDTAKLTDPWQLAIAQLVNRAVELDVDQIKLKQESDNGVLFLWHLRDGEWNSAKLFEAEHQLLMEYLTDSYRQTASESDLSSVLEAGVLHCLSEKLLNQEVICQSPSGIKAQLKPNKENCFTLDPTSTSLLCLENNQSWSPGLPGALAYATSQQYSGQFRVPLWISRIMETLLYQLAVYLLEKPVDDALESMSRWWHQVDTYSPTEVIRADGWIPERDDNNQARYVRRWSRVERVQDQNGKSWIKKSASWYDQGEKGKWHDAYPILAREAHTVSHLNHPNIVTIQDSWIEDAGSPEARIVMLQEDAGLSLDKVAITSMEQVKNIVRSVVQGLSFSHQQGYVHFDITPSNIMINEKRQVRIGDYGVAGDLSQAGEAIFSGGTNGYIAPELEVGKPASWKSDIWSLGSLTRYLLDRLPEPERGDVQSSAVNNFMRATGDDWLSNSSYEELLQHPFLQLSGPSSTSFQQL</sequence>
<accession>A0ABT0PGR3</accession>
<keyword evidence="3" id="KW-0808">Transferase</keyword>
<dbReference type="EMBL" id="JAMFLX010000013">
    <property type="protein sequence ID" value="MCL6270441.1"/>
    <property type="molecule type" value="Genomic_DNA"/>
</dbReference>
<dbReference type="PANTHER" id="PTHR43671:SF98">
    <property type="entry name" value="SERINE_THREONINE-PROTEIN KINASE NEK11"/>
    <property type="match status" value="1"/>
</dbReference>
<feature type="domain" description="Protein kinase" evidence="9">
    <location>
        <begin position="323"/>
        <end position="657"/>
    </location>
</feature>
<keyword evidence="4" id="KW-0547">Nucleotide-binding</keyword>
<reference evidence="10 11" key="1">
    <citation type="submission" date="2022-05" db="EMBL/GenBank/DDBJ databases">
        <authorList>
            <person name="Park J.-S."/>
        </authorList>
    </citation>
    <scope>NUCLEOTIDE SEQUENCE [LARGE SCALE GENOMIC DNA]</scope>
    <source>
        <strain evidence="10 11">2012CJ34-2</strain>
    </source>
</reference>
<proteinExistence type="predicted"/>
<evidence type="ECO:0000256" key="8">
    <source>
        <dbReference type="ARBA" id="ARBA00048679"/>
    </source>
</evidence>
<evidence type="ECO:0000313" key="11">
    <source>
        <dbReference type="Proteomes" id="UP001203338"/>
    </source>
</evidence>
<organism evidence="10 11">
    <name type="scientific">Parendozoicomonas callyspongiae</name>
    <dbReference type="NCBI Taxonomy" id="2942213"/>
    <lineage>
        <taxon>Bacteria</taxon>
        <taxon>Pseudomonadati</taxon>
        <taxon>Pseudomonadota</taxon>
        <taxon>Gammaproteobacteria</taxon>
        <taxon>Oceanospirillales</taxon>
        <taxon>Endozoicomonadaceae</taxon>
        <taxon>Parendozoicomonas</taxon>
    </lineage>
</organism>
<keyword evidence="6" id="KW-0067">ATP-binding</keyword>
<gene>
    <name evidence="10" type="ORF">M3P05_10965</name>
</gene>
<dbReference type="Gene3D" id="1.10.510.10">
    <property type="entry name" value="Transferase(Phosphotransferase) domain 1"/>
    <property type="match status" value="1"/>
</dbReference>
<keyword evidence="11" id="KW-1185">Reference proteome</keyword>
<dbReference type="RefSeq" id="WP_249699658.1">
    <property type="nucleotide sequence ID" value="NZ_JAMFLX010000013.1"/>
</dbReference>
<evidence type="ECO:0000259" key="9">
    <source>
        <dbReference type="PROSITE" id="PS50011"/>
    </source>
</evidence>
<dbReference type="SMART" id="SM00220">
    <property type="entry name" value="S_TKc"/>
    <property type="match status" value="1"/>
</dbReference>
<evidence type="ECO:0000256" key="5">
    <source>
        <dbReference type="ARBA" id="ARBA00022777"/>
    </source>
</evidence>
<dbReference type="Pfam" id="PF00069">
    <property type="entry name" value="Pkinase"/>
    <property type="match status" value="1"/>
</dbReference>
<dbReference type="GO" id="GO:0016301">
    <property type="term" value="F:kinase activity"/>
    <property type="evidence" value="ECO:0007669"/>
    <property type="project" value="UniProtKB-KW"/>
</dbReference>
<dbReference type="Proteomes" id="UP001203338">
    <property type="component" value="Unassembled WGS sequence"/>
</dbReference>